<comment type="caution">
    <text evidence="6">The sequence shown here is derived from an EMBL/GenBank/DDBJ whole genome shotgun (WGS) entry which is preliminary data.</text>
</comment>
<dbReference type="PROSITE" id="PS50305">
    <property type="entry name" value="SIRTUIN"/>
    <property type="match status" value="1"/>
</dbReference>
<dbReference type="Gene3D" id="3.40.50.1220">
    <property type="entry name" value="TPP-binding domain"/>
    <property type="match status" value="1"/>
</dbReference>
<dbReference type="InterPro" id="IPR050134">
    <property type="entry name" value="NAD-dep_sirtuin_deacylases"/>
</dbReference>
<feature type="binding site" evidence="4">
    <location>
        <position position="149"/>
    </location>
    <ligand>
        <name>Zn(2+)</name>
        <dbReference type="ChEBI" id="CHEBI:29105"/>
    </ligand>
</feature>
<name>A0A7X2P684_9FIRM</name>
<feature type="domain" description="Deacetylase sirtuin-type" evidence="5">
    <location>
        <begin position="1"/>
        <end position="242"/>
    </location>
</feature>
<reference evidence="6 7" key="1">
    <citation type="submission" date="2019-08" db="EMBL/GenBank/DDBJ databases">
        <title>In-depth cultivation of the pig gut microbiome towards novel bacterial diversity and tailored functional studies.</title>
        <authorList>
            <person name="Wylensek D."/>
            <person name="Hitch T.C.A."/>
            <person name="Clavel T."/>
        </authorList>
    </citation>
    <scope>NUCLEOTIDE SEQUENCE [LARGE SCALE GENOMIC DNA]</scope>
    <source>
        <strain evidence="6 7">Oil+RF-744-WCA-WT-13</strain>
    </source>
</reference>
<sequence>MSERYLKEILQKSFNIVCLLGRAPAAEQGCDFYTDDFSFHVEEKYGRTPGEICSSTFYNNRPQEFYSFYRDNILRRRGEPDEVNFTLKRMEDDGRLKGIITRGFFDLSHRAGCRDVIHLYGNIDSNTCPHCGKVFGADYILTHTPLPYCDRCGMLIHPGIALSGEMLDSQVMTKAIERITSAEVLLVLGCSLQSTLGSMAHYFNGEKICLVNRVSDYSDQAADCVCIGDIGKILRTAYPPRE</sequence>
<keyword evidence="3" id="KW-0520">NAD</keyword>
<dbReference type="GO" id="GO:0070403">
    <property type="term" value="F:NAD+ binding"/>
    <property type="evidence" value="ECO:0007669"/>
    <property type="project" value="InterPro"/>
</dbReference>
<dbReference type="InterPro" id="IPR026591">
    <property type="entry name" value="Sirtuin_cat_small_dom_sf"/>
</dbReference>
<dbReference type="EC" id="2.3.1.286" evidence="1"/>
<keyword evidence="4" id="KW-0479">Metal-binding</keyword>
<dbReference type="SUPFAM" id="SSF52467">
    <property type="entry name" value="DHS-like NAD/FAD-binding domain"/>
    <property type="match status" value="1"/>
</dbReference>
<feature type="binding site" evidence="4">
    <location>
        <position position="131"/>
    </location>
    <ligand>
        <name>Zn(2+)</name>
        <dbReference type="ChEBI" id="CHEBI:29105"/>
    </ligand>
</feature>
<gene>
    <name evidence="6" type="ORF">FYJ60_01430</name>
</gene>
<organism evidence="6 7">
    <name type="scientific">Bilifractor porci</name>
    <dbReference type="NCBI Taxonomy" id="2606636"/>
    <lineage>
        <taxon>Bacteria</taxon>
        <taxon>Bacillati</taxon>
        <taxon>Bacillota</taxon>
        <taxon>Clostridia</taxon>
        <taxon>Lachnospirales</taxon>
        <taxon>Lachnospiraceae</taxon>
        <taxon>Bilifractor</taxon>
    </lineage>
</organism>
<dbReference type="InterPro" id="IPR003000">
    <property type="entry name" value="Sirtuin"/>
</dbReference>
<dbReference type="Proteomes" id="UP000466864">
    <property type="component" value="Unassembled WGS sequence"/>
</dbReference>
<keyword evidence="7" id="KW-1185">Reference proteome</keyword>
<keyword evidence="4" id="KW-0862">Zinc</keyword>
<dbReference type="RefSeq" id="WP_154456807.1">
    <property type="nucleotide sequence ID" value="NZ_VUMV01000001.1"/>
</dbReference>
<protein>
    <recommendedName>
        <fullName evidence="1">protein acetyllysine N-acetyltransferase</fullName>
        <ecNumber evidence="1">2.3.1.286</ecNumber>
    </recommendedName>
</protein>
<evidence type="ECO:0000256" key="4">
    <source>
        <dbReference type="PROSITE-ProRule" id="PRU00236"/>
    </source>
</evidence>
<dbReference type="AlphaFoldDB" id="A0A7X2P684"/>
<evidence type="ECO:0000256" key="3">
    <source>
        <dbReference type="ARBA" id="ARBA00023027"/>
    </source>
</evidence>
<proteinExistence type="predicted"/>
<dbReference type="PANTHER" id="PTHR11085">
    <property type="entry name" value="NAD-DEPENDENT PROTEIN DEACYLASE SIRTUIN-5, MITOCHONDRIAL-RELATED"/>
    <property type="match status" value="1"/>
</dbReference>
<accession>A0A7X2P684</accession>
<dbReference type="InterPro" id="IPR026590">
    <property type="entry name" value="Ssirtuin_cat_dom"/>
</dbReference>
<evidence type="ECO:0000313" key="7">
    <source>
        <dbReference type="Proteomes" id="UP000466864"/>
    </source>
</evidence>
<dbReference type="Gene3D" id="3.30.1600.10">
    <property type="entry name" value="SIR2/SIRT2 'Small Domain"/>
    <property type="match status" value="1"/>
</dbReference>
<evidence type="ECO:0000256" key="2">
    <source>
        <dbReference type="ARBA" id="ARBA00022679"/>
    </source>
</evidence>
<dbReference type="GO" id="GO:0046872">
    <property type="term" value="F:metal ion binding"/>
    <property type="evidence" value="ECO:0007669"/>
    <property type="project" value="UniProtKB-KW"/>
</dbReference>
<feature type="binding site" evidence="4">
    <location>
        <position position="152"/>
    </location>
    <ligand>
        <name>Zn(2+)</name>
        <dbReference type="ChEBI" id="CHEBI:29105"/>
    </ligand>
</feature>
<dbReference type="InterPro" id="IPR029035">
    <property type="entry name" value="DHS-like_NAD/FAD-binding_dom"/>
</dbReference>
<dbReference type="EMBL" id="VUMV01000001">
    <property type="protein sequence ID" value="MST81000.1"/>
    <property type="molecule type" value="Genomic_DNA"/>
</dbReference>
<dbReference type="Pfam" id="PF02146">
    <property type="entry name" value="SIR2"/>
    <property type="match status" value="1"/>
</dbReference>
<dbReference type="GO" id="GO:0017136">
    <property type="term" value="F:histone deacetylase activity, NAD-dependent"/>
    <property type="evidence" value="ECO:0007669"/>
    <property type="project" value="TreeGrafter"/>
</dbReference>
<comment type="caution">
    <text evidence="4">Lacks conserved residue(s) required for the propagation of feature annotation.</text>
</comment>
<evidence type="ECO:0000313" key="6">
    <source>
        <dbReference type="EMBL" id="MST81000.1"/>
    </source>
</evidence>
<evidence type="ECO:0000256" key="1">
    <source>
        <dbReference type="ARBA" id="ARBA00012928"/>
    </source>
</evidence>
<evidence type="ECO:0000259" key="5">
    <source>
        <dbReference type="PROSITE" id="PS50305"/>
    </source>
</evidence>
<dbReference type="PANTHER" id="PTHR11085:SF4">
    <property type="entry name" value="NAD-DEPENDENT PROTEIN DEACYLASE"/>
    <property type="match status" value="1"/>
</dbReference>
<keyword evidence="2" id="KW-0808">Transferase</keyword>
<feature type="binding site" evidence="4">
    <location>
        <position position="128"/>
    </location>
    <ligand>
        <name>Zn(2+)</name>
        <dbReference type="ChEBI" id="CHEBI:29105"/>
    </ligand>
</feature>